<reference evidence="2 3" key="1">
    <citation type="submission" date="2024-02" db="EMBL/GenBank/DDBJ databases">
        <authorList>
            <person name="Chen Y."/>
            <person name="Shah S."/>
            <person name="Dougan E. K."/>
            <person name="Thang M."/>
            <person name="Chan C."/>
        </authorList>
    </citation>
    <scope>NUCLEOTIDE SEQUENCE [LARGE SCALE GENOMIC DNA]</scope>
</reference>
<accession>A0ABP0N994</accession>
<proteinExistence type="predicted"/>
<evidence type="ECO:0000313" key="2">
    <source>
        <dbReference type="EMBL" id="CAK9060355.1"/>
    </source>
</evidence>
<evidence type="ECO:0000313" key="3">
    <source>
        <dbReference type="Proteomes" id="UP001642464"/>
    </source>
</evidence>
<dbReference type="Proteomes" id="UP001642464">
    <property type="component" value="Unassembled WGS sequence"/>
</dbReference>
<organism evidence="2 3">
    <name type="scientific">Durusdinium trenchii</name>
    <dbReference type="NCBI Taxonomy" id="1381693"/>
    <lineage>
        <taxon>Eukaryota</taxon>
        <taxon>Sar</taxon>
        <taxon>Alveolata</taxon>
        <taxon>Dinophyceae</taxon>
        <taxon>Suessiales</taxon>
        <taxon>Symbiodiniaceae</taxon>
        <taxon>Durusdinium</taxon>
    </lineage>
</organism>
<feature type="region of interest" description="Disordered" evidence="1">
    <location>
        <begin position="25"/>
        <end position="51"/>
    </location>
</feature>
<comment type="caution">
    <text evidence="2">The sequence shown here is derived from an EMBL/GenBank/DDBJ whole genome shotgun (WGS) entry which is preliminary data.</text>
</comment>
<sequence length="216" mass="25362">MVRLARRWDGLAVVQKRLRKEGRAWIREPDSKEKEPVDGAESDQAEDSGPPLNADCLKYNDTILWEMFHCWCFKPKPTVDKIEAEVNALFEISEYRPHPKQAYKDAWTLKRLWGYAQRRQRAAEKRNQTPRMLGRGYSSRRSKRFVNNSIVSAAVSSRVLPETSCRKRVRGLTISPMPTKTAWVPRRPRPTPIRVEPTLRRAPMRTPRIQRRKMRI</sequence>
<protein>
    <submittedName>
        <fullName evidence="2">Uncharacterized protein</fullName>
    </submittedName>
</protein>
<name>A0ABP0N994_9DINO</name>
<gene>
    <name evidence="2" type="ORF">SCF082_LOCUS31801</name>
</gene>
<evidence type="ECO:0000256" key="1">
    <source>
        <dbReference type="SAM" id="MobiDB-lite"/>
    </source>
</evidence>
<feature type="compositionally biased region" description="Basic and acidic residues" evidence="1">
    <location>
        <begin position="25"/>
        <end position="37"/>
    </location>
</feature>
<dbReference type="EMBL" id="CAXAMM010027191">
    <property type="protein sequence ID" value="CAK9060355.1"/>
    <property type="molecule type" value="Genomic_DNA"/>
</dbReference>
<keyword evidence="3" id="KW-1185">Reference proteome</keyword>